<dbReference type="Proteomes" id="UP000019423">
    <property type="component" value="Chromosome"/>
</dbReference>
<dbReference type="eggNOG" id="ENOG5033BTF">
    <property type="taxonomic scope" value="Bacteria"/>
</dbReference>
<evidence type="ECO:0000313" key="1">
    <source>
        <dbReference type="EMBL" id="AHJ99363.1"/>
    </source>
</evidence>
<dbReference type="EMBL" id="CP007145">
    <property type="protein sequence ID" value="AHJ99363.1"/>
    <property type="molecule type" value="Genomic_DNA"/>
</dbReference>
<keyword evidence="2" id="KW-1185">Reference proteome</keyword>
<dbReference type="RefSeq" id="WP_044003407.1">
    <property type="nucleotide sequence ID" value="NZ_CP007145.1"/>
</dbReference>
<gene>
    <name evidence="1" type="ORF">Hsw_3768</name>
</gene>
<dbReference type="KEGG" id="hsw:Hsw_3768"/>
<protein>
    <submittedName>
        <fullName evidence="1">Uncharacterized protein</fullName>
    </submittedName>
</protein>
<dbReference type="AlphaFoldDB" id="W8F337"/>
<reference evidence="1 2" key="1">
    <citation type="submission" date="2014-01" db="EMBL/GenBank/DDBJ databases">
        <title>Complete genome sequence of ionizing-radiation resistance bacterium Hymenobacter swuensis DY53.</title>
        <authorList>
            <person name="Jung J.-H."/>
            <person name="Jeong S.-W."/>
            <person name="Joe M.-H."/>
            <person name="Cho y.-j."/>
            <person name="Kim M.-K."/>
            <person name="Lim S.-Y."/>
        </authorList>
    </citation>
    <scope>NUCLEOTIDE SEQUENCE [LARGE SCALE GENOMIC DNA]</scope>
    <source>
        <strain evidence="1 2">DY53</strain>
    </source>
</reference>
<evidence type="ECO:0000313" key="2">
    <source>
        <dbReference type="Proteomes" id="UP000019423"/>
    </source>
</evidence>
<dbReference type="PATRIC" id="fig|1227739.3.peg.3925"/>
<accession>W8F337</accession>
<organism evidence="1 2">
    <name type="scientific">Hymenobacter swuensis DY53</name>
    <dbReference type="NCBI Taxonomy" id="1227739"/>
    <lineage>
        <taxon>Bacteria</taxon>
        <taxon>Pseudomonadati</taxon>
        <taxon>Bacteroidota</taxon>
        <taxon>Cytophagia</taxon>
        <taxon>Cytophagales</taxon>
        <taxon>Hymenobacteraceae</taxon>
        <taxon>Hymenobacter</taxon>
    </lineage>
</organism>
<dbReference type="HOGENOM" id="CLU_1183760_0_0_10"/>
<proteinExistence type="predicted"/>
<name>W8F337_9BACT</name>
<sequence length="234" mass="25613">MNDKQRAKLSMLQATLGVLTDHADVYTTNKSLTAARLQLADLVDELAPTAAAQQAAGRAQKPGAIKQATRLLLAQRAAEVAAALLAYADETDNIRLHTDADYTEKSLLRATDNDLARISKNIHDQATTHLTALQDQGVTQQELTELEAALTNFQQQQASPRIVVADTKAENKALATNLRAAVALLRNRIDKYLVRYQRPEPRFYTAYQSARNVINTAARPEKPAPLPLPIPTPS</sequence>
<dbReference type="OrthoDB" id="877976at2"/>